<dbReference type="Pfam" id="PF08284">
    <property type="entry name" value="RVP_2"/>
    <property type="match status" value="1"/>
</dbReference>
<sequence>MVSVDRACKAEDFSREKRKADSKARDSRKRPVNKPYHSSSKKSRDSYSRSNASVGYQNRDLGNQHVSPKAQATSVSSIGKLSEKDKVQNARPSNTTARGRPSRNTGNVSSGRGMTRDSAVRSEARAPSSAYAICTLEEASSPDVITDTFSLYDTNVIALIDPGSTHFVYLKNLPVESTKFVIKVSNPLGKYVLVDKVCKDCPLMTRGYCFPANLMLLPFDEFNVILGMDWLTLHDVVKSQNSEILRIESDESSTLPIVISSMSAQRYVRKGCDAYLAYVLDTELSEMKIESVPVVCEYPDVFLEELPGLPPVREVEFAIELVLGTSPISIAPYRMAPIELKELKAQLQDLTNRGFAQPSFLPWGVPVLFVKKKDETMRMCIDYRQLNKVMIKNKYPLPRINDLFAQLNRATIFSKIDLRSSYYQLRVKDLDVSKTAFRMRYRHYEFLDMPFGLTNAPTSYLDSFVVVFIDDILTILEIKTSKYLLNSVNVSFGSEKSDFWGTLFQRKLLTRNHREMYPKLEVFLGLAGYYQHFVKGFSMIATPMTRLLQKDVKFEWSEKCQQSFDQLKALLTEAPVLVQPESGKEFVIYSEASLNGLGCVLMQEGKVIAYASKQLKPYEKNYPTRDLQLAVIVFALKIWRHHLYVIDYHPGKANVVADALSRKLLFALRALNIQLTLSDDGLILAELRAKPKCDSELQAKRVQCESTSDSECQIGFDDCLMFRDRICVPKTPELI</sequence>
<dbReference type="Gene3D" id="3.10.10.10">
    <property type="entry name" value="HIV Type 1 Reverse Transcriptase, subunit A, domain 1"/>
    <property type="match status" value="1"/>
</dbReference>
<feature type="domain" description="Reverse transcriptase" evidence="2">
    <location>
        <begin position="370"/>
        <end position="460"/>
    </location>
</feature>
<dbReference type="Pfam" id="PF17919">
    <property type="entry name" value="RT_RNaseH_2"/>
    <property type="match status" value="1"/>
</dbReference>
<dbReference type="OrthoDB" id="1002399at2759"/>
<comment type="caution">
    <text evidence="4">The sequence shown here is derived from an EMBL/GenBank/DDBJ whole genome shotgun (WGS) entry which is preliminary data.</text>
</comment>
<evidence type="ECO:0000313" key="5">
    <source>
        <dbReference type="Proteomes" id="UP000325315"/>
    </source>
</evidence>
<dbReference type="EMBL" id="SMMG02000006">
    <property type="protein sequence ID" value="KAA3469727.1"/>
    <property type="molecule type" value="Genomic_DNA"/>
</dbReference>
<protein>
    <submittedName>
        <fullName evidence="4">DNA/RNA polymerases superfamily protein</fullName>
    </submittedName>
</protein>
<dbReference type="Pfam" id="PF00078">
    <property type="entry name" value="RVT_1"/>
    <property type="match status" value="1"/>
</dbReference>
<feature type="region of interest" description="Disordered" evidence="1">
    <location>
        <begin position="1"/>
        <end position="123"/>
    </location>
</feature>
<keyword evidence="5" id="KW-1185">Reference proteome</keyword>
<feature type="compositionally biased region" description="Polar residues" evidence="1">
    <location>
        <begin position="90"/>
        <end position="112"/>
    </location>
</feature>
<organism evidence="4 5">
    <name type="scientific">Gossypium australe</name>
    <dbReference type="NCBI Taxonomy" id="47621"/>
    <lineage>
        <taxon>Eukaryota</taxon>
        <taxon>Viridiplantae</taxon>
        <taxon>Streptophyta</taxon>
        <taxon>Embryophyta</taxon>
        <taxon>Tracheophyta</taxon>
        <taxon>Spermatophyta</taxon>
        <taxon>Magnoliopsida</taxon>
        <taxon>eudicotyledons</taxon>
        <taxon>Gunneridae</taxon>
        <taxon>Pentapetalae</taxon>
        <taxon>rosids</taxon>
        <taxon>malvids</taxon>
        <taxon>Malvales</taxon>
        <taxon>Malvaceae</taxon>
        <taxon>Malvoideae</taxon>
        <taxon>Gossypium</taxon>
    </lineage>
</organism>
<dbReference type="Proteomes" id="UP000325315">
    <property type="component" value="Unassembled WGS sequence"/>
</dbReference>
<dbReference type="CDD" id="cd01647">
    <property type="entry name" value="RT_LTR"/>
    <property type="match status" value="1"/>
</dbReference>
<proteinExistence type="predicted"/>
<name>A0A5B6VL21_9ROSI</name>
<dbReference type="AlphaFoldDB" id="A0A5B6VL21"/>
<gene>
    <name evidence="4" type="ORF">EPI10_015487</name>
</gene>
<reference evidence="5" key="1">
    <citation type="journal article" date="2019" name="Plant Biotechnol. J.">
        <title>Genome sequencing of the Australian wild diploid species Gossypium australe highlights disease resistance and delayed gland morphogenesis.</title>
        <authorList>
            <person name="Cai Y."/>
            <person name="Cai X."/>
            <person name="Wang Q."/>
            <person name="Wang P."/>
            <person name="Zhang Y."/>
            <person name="Cai C."/>
            <person name="Xu Y."/>
            <person name="Wang K."/>
            <person name="Zhou Z."/>
            <person name="Wang C."/>
            <person name="Geng S."/>
            <person name="Li B."/>
            <person name="Dong Q."/>
            <person name="Hou Y."/>
            <person name="Wang H."/>
            <person name="Ai P."/>
            <person name="Liu Z."/>
            <person name="Yi F."/>
            <person name="Sun M."/>
            <person name="An G."/>
            <person name="Cheng J."/>
            <person name="Zhang Y."/>
            <person name="Shi Q."/>
            <person name="Xie Y."/>
            <person name="Shi X."/>
            <person name="Chang Y."/>
            <person name="Huang F."/>
            <person name="Chen Y."/>
            <person name="Hong S."/>
            <person name="Mi L."/>
            <person name="Sun Q."/>
            <person name="Zhang L."/>
            <person name="Zhou B."/>
            <person name="Peng R."/>
            <person name="Zhang X."/>
            <person name="Liu F."/>
        </authorList>
    </citation>
    <scope>NUCLEOTIDE SEQUENCE [LARGE SCALE GENOMIC DNA]</scope>
    <source>
        <strain evidence="5">cv. PA1801</strain>
    </source>
</reference>
<dbReference type="InterPro" id="IPR000477">
    <property type="entry name" value="RT_dom"/>
</dbReference>
<dbReference type="InterPro" id="IPR041577">
    <property type="entry name" value="RT_RNaseH_2"/>
</dbReference>
<dbReference type="SUPFAM" id="SSF56672">
    <property type="entry name" value="DNA/RNA polymerases"/>
    <property type="match status" value="1"/>
</dbReference>
<evidence type="ECO:0000259" key="3">
    <source>
        <dbReference type="Pfam" id="PF17919"/>
    </source>
</evidence>
<feature type="compositionally biased region" description="Basic and acidic residues" evidence="1">
    <location>
        <begin position="1"/>
        <end position="25"/>
    </location>
</feature>
<dbReference type="Gene3D" id="2.40.70.10">
    <property type="entry name" value="Acid Proteases"/>
    <property type="match status" value="1"/>
</dbReference>
<evidence type="ECO:0000313" key="4">
    <source>
        <dbReference type="EMBL" id="KAA3469727.1"/>
    </source>
</evidence>
<dbReference type="PANTHER" id="PTHR24559">
    <property type="entry name" value="TRANSPOSON TY3-I GAG-POL POLYPROTEIN"/>
    <property type="match status" value="1"/>
</dbReference>
<dbReference type="CDD" id="cd00303">
    <property type="entry name" value="retropepsin_like"/>
    <property type="match status" value="1"/>
</dbReference>
<accession>A0A5B6VL21</accession>
<evidence type="ECO:0000259" key="2">
    <source>
        <dbReference type="Pfam" id="PF00078"/>
    </source>
</evidence>
<feature type="compositionally biased region" description="Basic and acidic residues" evidence="1">
    <location>
        <begin position="114"/>
        <end position="123"/>
    </location>
</feature>
<dbReference type="FunFam" id="3.30.70.270:FF:000020">
    <property type="entry name" value="Transposon Tf2-6 polyprotein-like Protein"/>
    <property type="match status" value="1"/>
</dbReference>
<evidence type="ECO:0000256" key="1">
    <source>
        <dbReference type="SAM" id="MobiDB-lite"/>
    </source>
</evidence>
<dbReference type="InterPro" id="IPR021109">
    <property type="entry name" value="Peptidase_aspartic_dom_sf"/>
</dbReference>
<feature type="domain" description="Reverse transcriptase/retrotransposon-derived protein RNase H-like" evidence="3">
    <location>
        <begin position="556"/>
        <end position="644"/>
    </location>
</feature>
<dbReference type="PANTHER" id="PTHR24559:SF444">
    <property type="entry name" value="REVERSE TRANSCRIPTASE DOMAIN-CONTAINING PROTEIN"/>
    <property type="match status" value="1"/>
</dbReference>
<feature type="compositionally biased region" description="Polar residues" evidence="1">
    <location>
        <begin position="51"/>
        <end position="79"/>
    </location>
</feature>
<dbReference type="Gene3D" id="3.30.70.270">
    <property type="match status" value="2"/>
</dbReference>
<dbReference type="InterPro" id="IPR043128">
    <property type="entry name" value="Rev_trsase/Diguanyl_cyclase"/>
</dbReference>
<dbReference type="InterPro" id="IPR053134">
    <property type="entry name" value="RNA-dir_DNA_polymerase"/>
</dbReference>
<dbReference type="InterPro" id="IPR043502">
    <property type="entry name" value="DNA/RNA_pol_sf"/>
</dbReference>